<evidence type="ECO:0000313" key="2">
    <source>
        <dbReference type="EMBL" id="GCE09261.1"/>
    </source>
</evidence>
<evidence type="ECO:0000313" key="3">
    <source>
        <dbReference type="Proteomes" id="UP000287224"/>
    </source>
</evidence>
<keyword evidence="3" id="KW-1185">Reference proteome</keyword>
<dbReference type="RefSeq" id="WP_126601674.1">
    <property type="nucleotide sequence ID" value="NZ_BIFQ01000002.1"/>
</dbReference>
<protein>
    <submittedName>
        <fullName evidence="2">Uncharacterized protein</fullName>
    </submittedName>
</protein>
<dbReference type="AlphaFoldDB" id="A0A401ZQW8"/>
<dbReference type="OrthoDB" id="1550253at2"/>
<comment type="caution">
    <text evidence="2">The sequence shown here is derived from an EMBL/GenBank/DDBJ whole genome shotgun (WGS) entry which is preliminary data.</text>
</comment>
<reference evidence="3" key="1">
    <citation type="submission" date="2018-12" db="EMBL/GenBank/DDBJ databases">
        <title>Tengunoibacter tsumagoiensis gen. nov., sp. nov., Dictyobacter kobayashii sp. nov., D. alpinus sp. nov., and D. joshuensis sp. nov. and description of Dictyobacteraceae fam. nov. within the order Ktedonobacterales isolated from Tengu-no-mugimeshi.</title>
        <authorList>
            <person name="Wang C.M."/>
            <person name="Zheng Y."/>
            <person name="Sakai Y."/>
            <person name="Toyoda A."/>
            <person name="Minakuchi Y."/>
            <person name="Abe K."/>
            <person name="Yokota A."/>
            <person name="Yabe S."/>
        </authorList>
    </citation>
    <scope>NUCLEOTIDE SEQUENCE [LARGE SCALE GENOMIC DNA]</scope>
    <source>
        <strain evidence="3">S-27</strain>
    </source>
</reference>
<feature type="region of interest" description="Disordered" evidence="1">
    <location>
        <begin position="232"/>
        <end position="254"/>
    </location>
</feature>
<dbReference type="EMBL" id="BIFQ01000002">
    <property type="protein sequence ID" value="GCE09261.1"/>
    <property type="molecule type" value="Genomic_DNA"/>
</dbReference>
<dbReference type="Proteomes" id="UP000287224">
    <property type="component" value="Unassembled WGS sequence"/>
</dbReference>
<evidence type="ECO:0000256" key="1">
    <source>
        <dbReference type="SAM" id="MobiDB-lite"/>
    </source>
</evidence>
<feature type="compositionally biased region" description="Basic and acidic residues" evidence="1">
    <location>
        <begin position="232"/>
        <end position="247"/>
    </location>
</feature>
<accession>A0A401ZQW8</accession>
<sequence>MITSPNTSNNTPDTSINKSIEVDMLVDEEIWGHRIYNEQTPWLCFLEFLGVLYSIHQDPNQQAFVEAKPNTLSYLPQYRLYLRNILFNNPRLVAVVKETTNEEGRWQRWLNYMKESGAGLSEQPDFHYLQQRFEKFTDFVKVIDFLRGTAIEGDSNKRWSSKFVFPYGPSCFYEDVAVSTRGSVTNDRRFFARTGEILYLMLCRSNRASELVPEFEKLLFTPNKWDKIVRALQPDESKEPNPSKPREGAYLPGGTRQRYQNLADDWLNIFRCSMPGYDALPHIVTIMGLHMILYILERASETIQRADRVTFVLEIISPEKNSVHQLATASYQENNRLTQQALEAYIDQKIAAADWQEAIANNDIATLRDLFRDDFALKDADKIDANQDAEKAIREFKARVFSRHQKHLEKVHSVWGSAIGLSSRRSSRYIRYTPKDILIKTLVLCTVSGRMEFQEFLHQLYEKYGFIIGPKQALQYFDAKKAEQDDFTMNAKRLEDRLASLGLLKRLSDACAYVENPFAQERQ</sequence>
<dbReference type="REBASE" id="692979">
    <property type="entry name" value="DauS27SspGP"/>
</dbReference>
<proteinExistence type="predicted"/>
<organism evidence="2 3">
    <name type="scientific">Dictyobacter aurantiacus</name>
    <dbReference type="NCBI Taxonomy" id="1936993"/>
    <lineage>
        <taxon>Bacteria</taxon>
        <taxon>Bacillati</taxon>
        <taxon>Chloroflexota</taxon>
        <taxon>Ktedonobacteria</taxon>
        <taxon>Ktedonobacterales</taxon>
        <taxon>Dictyobacteraceae</taxon>
        <taxon>Dictyobacter</taxon>
    </lineage>
</organism>
<name>A0A401ZQW8_9CHLR</name>
<gene>
    <name evidence="2" type="ORF">KDAU_65900</name>
</gene>